<dbReference type="InterPro" id="IPR011993">
    <property type="entry name" value="PH-like_dom_sf"/>
</dbReference>
<evidence type="ECO:0000259" key="4">
    <source>
        <dbReference type="Pfam" id="PF22972"/>
    </source>
</evidence>
<feature type="domain" description="PP4R3 EVH1-like" evidence="4">
    <location>
        <begin position="12"/>
        <end position="110"/>
    </location>
</feature>
<evidence type="ECO:0000313" key="5">
    <source>
        <dbReference type="EMBL" id="EFQ86294.1"/>
    </source>
</evidence>
<dbReference type="Pfam" id="PF04802">
    <property type="entry name" value="PP4R3"/>
    <property type="match status" value="1"/>
</dbReference>
<dbReference type="PANTHER" id="PTHR23318">
    <property type="entry name" value="ATP SYNTHASE GAMMA-RELATED"/>
    <property type="match status" value="1"/>
</dbReference>
<dbReference type="STRING" id="861557.E3S6Z3"/>
<sequence length="183" mass="20463">MANVGPPPASERKRVKVYELKNNDWFDRGTGFCKGVVANQEEARIVVLSEDDQSRQLLETRISKDDGYQKQQDTLIVWTEQNGTDMALSFQEPEGCASIWDFVNEVQSRLQALAQDDGLSDDIDHISPILLPAPDLGNLHEIENHMRAANSTPGGREALAKFILAQDYIPKLIPLVDMAEDLE</sequence>
<reference evidence="5 6" key="1">
    <citation type="journal article" date="2010" name="Genome Biol.">
        <title>A first genome assembly of the barley fungal pathogen Pyrenophora teres f. teres.</title>
        <authorList>
            <person name="Ellwood S.R."/>
            <person name="Liu Z."/>
            <person name="Syme R.A."/>
            <person name="Lai Z."/>
            <person name="Hane J.K."/>
            <person name="Keiper F."/>
            <person name="Moffat C.S."/>
            <person name="Oliver R.P."/>
            <person name="Friesen T.L."/>
        </authorList>
    </citation>
    <scope>NUCLEOTIDE SEQUENCE [LARGE SCALE GENOMIC DNA]</scope>
    <source>
        <strain evidence="5 6">0-1</strain>
    </source>
</reference>
<dbReference type="GO" id="GO:0030289">
    <property type="term" value="C:protein phosphatase 4 complex"/>
    <property type="evidence" value="ECO:0007669"/>
    <property type="project" value="TreeGrafter"/>
</dbReference>
<dbReference type="OrthoDB" id="27483at2759"/>
<dbReference type="KEGG" id="pte:PTT_18555"/>
<dbReference type="GO" id="GO:0006974">
    <property type="term" value="P:DNA damage response"/>
    <property type="evidence" value="ECO:0007669"/>
    <property type="project" value="TreeGrafter"/>
</dbReference>
<organism evidence="6">
    <name type="scientific">Pyrenophora teres f. teres (strain 0-1)</name>
    <name type="common">Barley net blotch fungus</name>
    <name type="synonym">Drechslera teres f. teres</name>
    <dbReference type="NCBI Taxonomy" id="861557"/>
    <lineage>
        <taxon>Eukaryota</taxon>
        <taxon>Fungi</taxon>
        <taxon>Dikarya</taxon>
        <taxon>Ascomycota</taxon>
        <taxon>Pezizomycotina</taxon>
        <taxon>Dothideomycetes</taxon>
        <taxon>Pleosporomycetidae</taxon>
        <taxon>Pleosporales</taxon>
        <taxon>Pleosporineae</taxon>
        <taxon>Pleosporaceae</taxon>
        <taxon>Pyrenophora</taxon>
    </lineage>
</organism>
<dbReference type="AlphaFoldDB" id="E3S6Z3"/>
<dbReference type="Proteomes" id="UP000001067">
    <property type="component" value="Unassembled WGS sequence"/>
</dbReference>
<dbReference type="EMBL" id="GL537489">
    <property type="protein sequence ID" value="EFQ86294.1"/>
    <property type="molecule type" value="Genomic_DNA"/>
</dbReference>
<dbReference type="InterPro" id="IPR006887">
    <property type="entry name" value="P4R3-like_central_dom"/>
</dbReference>
<dbReference type="InterPro" id="IPR055236">
    <property type="entry name" value="EVH1_PP4R3"/>
</dbReference>
<dbReference type="GO" id="GO:0072542">
    <property type="term" value="F:protein phosphatase activator activity"/>
    <property type="evidence" value="ECO:0007669"/>
    <property type="project" value="TreeGrafter"/>
</dbReference>
<gene>
    <name evidence="5" type="ORF">PTT_18555</name>
</gene>
<name>E3S6Z3_PYRTT</name>
<evidence type="ECO:0000256" key="1">
    <source>
        <dbReference type="ARBA" id="ARBA00004123"/>
    </source>
</evidence>
<keyword evidence="2" id="KW-0539">Nucleus</keyword>
<dbReference type="PANTHER" id="PTHR23318:SF0">
    <property type="entry name" value="SERINE_THREONINE-PROTEIN PHOSPHATASE 4 REGULATORY SUBUNIT 3"/>
    <property type="match status" value="1"/>
</dbReference>
<comment type="subcellular location">
    <subcellularLocation>
        <location evidence="1">Nucleus</location>
    </subcellularLocation>
</comment>
<dbReference type="HOGENOM" id="CLU_1478516_0_0_1"/>
<feature type="domain" description="Serine/threonine-protein phosphatase 4 regulatory subunit 3-like central" evidence="3">
    <location>
        <begin position="141"/>
        <end position="183"/>
    </location>
</feature>
<keyword evidence="6" id="KW-1185">Reference proteome</keyword>
<dbReference type="SUPFAM" id="SSF50729">
    <property type="entry name" value="PH domain-like"/>
    <property type="match status" value="1"/>
</dbReference>
<feature type="non-terminal residue" evidence="5">
    <location>
        <position position="183"/>
    </location>
</feature>
<accession>E3S6Z3</accession>
<dbReference type="Gene3D" id="2.30.29.30">
    <property type="entry name" value="Pleckstrin-homology domain (PH domain)/Phosphotyrosine-binding domain (PTB)"/>
    <property type="match status" value="1"/>
</dbReference>
<dbReference type="GO" id="GO:0005654">
    <property type="term" value="C:nucleoplasm"/>
    <property type="evidence" value="ECO:0007669"/>
    <property type="project" value="TreeGrafter"/>
</dbReference>
<protein>
    <submittedName>
        <fullName evidence="5">Uncharacterized protein</fullName>
    </submittedName>
</protein>
<evidence type="ECO:0000256" key="2">
    <source>
        <dbReference type="ARBA" id="ARBA00023242"/>
    </source>
</evidence>
<evidence type="ECO:0000259" key="3">
    <source>
        <dbReference type="Pfam" id="PF04802"/>
    </source>
</evidence>
<dbReference type="eggNOG" id="KOG2175">
    <property type="taxonomic scope" value="Eukaryota"/>
</dbReference>
<dbReference type="Pfam" id="PF22972">
    <property type="entry name" value="EVH1_PP4R3"/>
    <property type="match status" value="1"/>
</dbReference>
<proteinExistence type="predicted"/>
<dbReference type="InterPro" id="IPR051137">
    <property type="entry name" value="PP4R3-like"/>
</dbReference>
<evidence type="ECO:0000313" key="6">
    <source>
        <dbReference type="Proteomes" id="UP000001067"/>
    </source>
</evidence>